<evidence type="ECO:0000256" key="4">
    <source>
        <dbReference type="ARBA" id="ARBA00052904"/>
    </source>
</evidence>
<dbReference type="PANTHER" id="PTHR47799:SF1">
    <property type="entry name" value="OMEGA-AMIDASE YAFV"/>
    <property type="match status" value="1"/>
</dbReference>
<reference evidence="7 8" key="1">
    <citation type="submission" date="2018-10" db="EMBL/GenBank/DDBJ databases">
        <title>Genomic Encyclopedia of Archaeal and Bacterial Type Strains, Phase II (KMG-II): from individual species to whole genera.</title>
        <authorList>
            <person name="Goeker M."/>
        </authorList>
    </citation>
    <scope>NUCLEOTIDE SEQUENCE [LARGE SCALE GENOMIC DNA]</scope>
    <source>
        <strain evidence="7 8">DSM 23424</strain>
    </source>
</reference>
<dbReference type="GO" id="GO:0050152">
    <property type="term" value="F:omega-amidase activity"/>
    <property type="evidence" value="ECO:0007669"/>
    <property type="project" value="UniProtKB-EC"/>
</dbReference>
<organism evidence="7 8">
    <name type="scientific">Ulvibacter antarcticus</name>
    <dbReference type="NCBI Taxonomy" id="442714"/>
    <lineage>
        <taxon>Bacteria</taxon>
        <taxon>Pseudomonadati</taxon>
        <taxon>Bacteroidota</taxon>
        <taxon>Flavobacteriia</taxon>
        <taxon>Flavobacteriales</taxon>
        <taxon>Flavobacteriaceae</taxon>
        <taxon>Ulvibacter</taxon>
    </lineage>
</organism>
<feature type="domain" description="CN hydrolase" evidence="6">
    <location>
        <begin position="4"/>
        <end position="236"/>
    </location>
</feature>
<accession>A0A3L9YYJ6</accession>
<dbReference type="CDD" id="cd07575">
    <property type="entry name" value="Xc-1258_like"/>
    <property type="match status" value="1"/>
</dbReference>
<sequence length="258" mass="29793">MDNLKVSIIQSHLHWENAVANRASLSEKIENISDDTNLIVLPEMFTTGFSMNAEMLSEEKEGETVQWMLSEAKKKNAAIIGSLIIKDQGKFYNRLYFVLPDGDYKYYDKRHTFTLAGEHNTFTAGDKHLIVNYKGWKICPLICYDLRFPVWARNTQEYDVLIYVANWPDKRIAAWDALLRARAIENMAYCVGVNRVGLDGNGHAYTGHSAIYDILGEQVSTTDFEREFVETIELKKEHITKNRKHLQFLNDRDAFTLE</sequence>
<dbReference type="EMBL" id="REFC01000011">
    <property type="protein sequence ID" value="RMA65801.1"/>
    <property type="molecule type" value="Genomic_DNA"/>
</dbReference>
<evidence type="ECO:0000256" key="3">
    <source>
        <dbReference type="ARBA" id="ARBA00039118"/>
    </source>
</evidence>
<dbReference type="GO" id="GO:0106008">
    <property type="term" value="F:2-oxoglutaramate amidase activity"/>
    <property type="evidence" value="ECO:0007669"/>
    <property type="project" value="TreeGrafter"/>
</dbReference>
<name>A0A3L9YYJ6_9FLAO</name>
<comment type="caution">
    <text evidence="7">The sequence shown here is derived from an EMBL/GenBank/DDBJ whole genome shotgun (WGS) entry which is preliminary data.</text>
</comment>
<evidence type="ECO:0000256" key="1">
    <source>
        <dbReference type="ARBA" id="ARBA00010613"/>
    </source>
</evidence>
<keyword evidence="8" id="KW-1185">Reference proteome</keyword>
<dbReference type="SUPFAM" id="SSF56317">
    <property type="entry name" value="Carbon-nitrogen hydrolase"/>
    <property type="match status" value="1"/>
</dbReference>
<keyword evidence="2 7" id="KW-0378">Hydrolase</keyword>
<gene>
    <name evidence="7" type="ORF">BXY75_0214</name>
</gene>
<dbReference type="Pfam" id="PF00795">
    <property type="entry name" value="CN_hydrolase"/>
    <property type="match status" value="1"/>
</dbReference>
<proteinExistence type="inferred from homology"/>
<dbReference type="OrthoDB" id="9811121at2"/>
<comment type="similarity">
    <text evidence="1">Belongs to the carbon-nitrogen hydrolase superfamily. NIT1/NIT2 family.</text>
</comment>
<evidence type="ECO:0000259" key="6">
    <source>
        <dbReference type="PROSITE" id="PS50263"/>
    </source>
</evidence>
<dbReference type="PROSITE" id="PS50263">
    <property type="entry name" value="CN_HYDROLASE"/>
    <property type="match status" value="1"/>
</dbReference>
<dbReference type="FunFam" id="3.60.110.10:FF:000004">
    <property type="entry name" value="Carbon-nitrogen hydrolase"/>
    <property type="match status" value="1"/>
</dbReference>
<comment type="catalytic activity">
    <reaction evidence="4">
        <text>a monoamide of a dicarboxylate + H2O = a dicarboxylate + NH4(+)</text>
        <dbReference type="Rhea" id="RHEA:11716"/>
        <dbReference type="ChEBI" id="CHEBI:15377"/>
        <dbReference type="ChEBI" id="CHEBI:28938"/>
        <dbReference type="ChEBI" id="CHEBI:28965"/>
        <dbReference type="ChEBI" id="CHEBI:77450"/>
        <dbReference type="EC" id="3.5.1.3"/>
    </reaction>
</comment>
<dbReference type="AlphaFoldDB" id="A0A3L9YYJ6"/>
<evidence type="ECO:0000256" key="2">
    <source>
        <dbReference type="ARBA" id="ARBA00022801"/>
    </source>
</evidence>
<dbReference type="RefSeq" id="WP_121905837.1">
    <property type="nucleotide sequence ID" value="NZ_REFC01000011.1"/>
</dbReference>
<evidence type="ECO:0000313" key="8">
    <source>
        <dbReference type="Proteomes" id="UP000271339"/>
    </source>
</evidence>
<evidence type="ECO:0000313" key="7">
    <source>
        <dbReference type="EMBL" id="RMA65801.1"/>
    </source>
</evidence>
<protein>
    <recommendedName>
        <fullName evidence="5">Omega-amidase YafV</fullName>
        <ecNumber evidence="3">3.5.1.3</ecNumber>
    </recommendedName>
</protein>
<dbReference type="Proteomes" id="UP000271339">
    <property type="component" value="Unassembled WGS sequence"/>
</dbReference>
<evidence type="ECO:0000256" key="5">
    <source>
        <dbReference type="ARBA" id="ARBA00072139"/>
    </source>
</evidence>
<dbReference type="NCBIfam" id="NF007757">
    <property type="entry name" value="PRK10438.1"/>
    <property type="match status" value="1"/>
</dbReference>
<dbReference type="PANTHER" id="PTHR47799">
    <property type="entry name" value="OMEGA-AMIDASE YAFV"/>
    <property type="match status" value="1"/>
</dbReference>
<dbReference type="EC" id="3.5.1.3" evidence="3"/>
<dbReference type="Gene3D" id="3.60.110.10">
    <property type="entry name" value="Carbon-nitrogen hydrolase"/>
    <property type="match status" value="1"/>
</dbReference>
<dbReference type="InterPro" id="IPR036526">
    <property type="entry name" value="C-N_Hydrolase_sf"/>
</dbReference>
<dbReference type="InterPro" id="IPR052737">
    <property type="entry name" value="Omega-amidase_YafV"/>
</dbReference>
<dbReference type="InterPro" id="IPR003010">
    <property type="entry name" value="C-N_Hydrolase"/>
</dbReference>